<keyword evidence="3" id="KW-1185">Reference proteome</keyword>
<evidence type="ECO:0000313" key="3">
    <source>
        <dbReference type="Proteomes" id="UP000267029"/>
    </source>
</evidence>
<feature type="transmembrane region" description="Helical" evidence="1">
    <location>
        <begin position="44"/>
        <end position="73"/>
    </location>
</feature>
<accession>A0A0R3UNI4</accession>
<proteinExistence type="predicted"/>
<sequence length="895" mass="101266">MRKKVPLSPPVCTGGVFEYAASYVEGLNWRRISTSCSLSETDQISLLCVLFIGLAILCILVLSDFSVLKLYLLHWKCHSSRNRAPSLCQPANETLLPTEKTNSKESLSHMSIGVMVNFNGKLSYLPYVTQMSTLTSSEAHRGANSTASLTVQRSLISLESCIGKNGVGFGDEEDRTGIPPVPPQPLERSKRIRAPLVLITLLTTVALMAGTAYTCFLAQRIETTACGLTKHAKKVVISAKLLTNSLINEAYTIIIRVIGEDVSPSNANSYLRPFVEEMKHIFGNQAMRLYAMANDHTPSNDWLCQQTASNLQYFGTFLHRLSSLFAVAPVLSSDNIKAARDISYSYIHELARLAPHPLFTTVSNKTLMWRTIQILNYTAEELCRQHTSYFPTCADVESHFEMLVSKVDPWPKFEKGRDITSVTSYMQVPRLLNSKAYVKKWLPLAQDPTGNIPFLFDEFLLREIRRAKKTINENLEKLPRKLAKKMANKHLQVARKVPAVLTGILTLFLAIFLVVVYDNCRCSYRLQHQREVMACARIKRCPLFCLRVVTFFAALLCATGVALGVLGGFGQDQICNILFVRSHQGDPWLHYLLDRILRRSPALTEILRIENLQLQLPKNVLSTLDTNYTPNTPPFLLSIGMNRPANLTALLYSAWLNRTLYGLWYRDVWRTMERANISCRIPRVPLSNVFDQFRRAVMLDQTFDDLYVGNTTDYLPEPINDYYTRIGLALKVISKRGFTDAEKYATYFTAIGNLIAHYQLKFDQVAQALNVIKENKRIIEPLLPLIKVGDVIVSYLSNKSNSDLVSQFTNNTAEIWLNSRLPIDHYVLPIVYKLLDRLFPYPTLRQTYRQALSPICPTDTENPPLFLALRNFGFALSLSSLALLVVCVVRIFIQR</sequence>
<dbReference type="Proteomes" id="UP000267029">
    <property type="component" value="Unassembled WGS sequence"/>
</dbReference>
<name>A0A0R3UNI4_MESCO</name>
<feature type="transmembrane region" description="Helical" evidence="1">
    <location>
        <begin position="872"/>
        <end position="893"/>
    </location>
</feature>
<organism evidence="2 3">
    <name type="scientific">Mesocestoides corti</name>
    <name type="common">Flatworm</name>
    <dbReference type="NCBI Taxonomy" id="53468"/>
    <lineage>
        <taxon>Eukaryota</taxon>
        <taxon>Metazoa</taxon>
        <taxon>Spiralia</taxon>
        <taxon>Lophotrochozoa</taxon>
        <taxon>Platyhelminthes</taxon>
        <taxon>Cestoda</taxon>
        <taxon>Eucestoda</taxon>
        <taxon>Cyclophyllidea</taxon>
        <taxon>Mesocestoididae</taxon>
        <taxon>Mesocestoides</taxon>
    </lineage>
</organism>
<dbReference type="WBParaSite" id="MCU_008568-RA">
    <property type="protein sequence ID" value="MCU_008568-RA"/>
    <property type="gene ID" value="MCU_008568"/>
</dbReference>
<evidence type="ECO:0000313" key="2">
    <source>
        <dbReference type="EMBL" id="VDD83357.1"/>
    </source>
</evidence>
<feature type="transmembrane region" description="Helical" evidence="1">
    <location>
        <begin position="499"/>
        <end position="520"/>
    </location>
</feature>
<feature type="transmembrane region" description="Helical" evidence="1">
    <location>
        <begin position="541"/>
        <end position="569"/>
    </location>
</feature>
<reference evidence="2 3" key="1">
    <citation type="submission" date="2018-10" db="EMBL/GenBank/DDBJ databases">
        <authorList>
            <consortium name="Pathogen Informatics"/>
        </authorList>
    </citation>
    <scope>NUCLEOTIDE SEQUENCE [LARGE SCALE GENOMIC DNA]</scope>
</reference>
<evidence type="ECO:0000313" key="4">
    <source>
        <dbReference type="WBParaSite" id="MCU_008568-RA"/>
    </source>
</evidence>
<dbReference type="STRING" id="53468.A0A0R3UNI4"/>
<dbReference type="EMBL" id="UXSR01005701">
    <property type="protein sequence ID" value="VDD83357.1"/>
    <property type="molecule type" value="Genomic_DNA"/>
</dbReference>
<protein>
    <submittedName>
        <fullName evidence="4">Peptidase_M13_N domain-containing protein</fullName>
    </submittedName>
</protein>
<gene>
    <name evidence="2" type="ORF">MCOS_LOCUS9360</name>
</gene>
<keyword evidence="1" id="KW-0812">Transmembrane</keyword>
<dbReference type="OrthoDB" id="6248623at2759"/>
<reference evidence="4" key="2">
    <citation type="submission" date="2019-11" db="UniProtKB">
        <authorList>
            <consortium name="WormBaseParasite"/>
        </authorList>
    </citation>
    <scope>IDENTIFICATION</scope>
</reference>
<feature type="transmembrane region" description="Helical" evidence="1">
    <location>
        <begin position="194"/>
        <end position="213"/>
    </location>
</feature>
<dbReference type="AlphaFoldDB" id="A0A0R3UNI4"/>
<evidence type="ECO:0000256" key="1">
    <source>
        <dbReference type="SAM" id="Phobius"/>
    </source>
</evidence>
<keyword evidence="1" id="KW-1133">Transmembrane helix</keyword>
<keyword evidence="1" id="KW-0472">Membrane</keyword>